<evidence type="ECO:0000313" key="2">
    <source>
        <dbReference type="Proteomes" id="UP001232063"/>
    </source>
</evidence>
<dbReference type="InterPro" id="IPR015315">
    <property type="entry name" value="DUF1963"/>
</dbReference>
<keyword evidence="2" id="KW-1185">Reference proteome</keyword>
<dbReference type="Gene3D" id="2.30.320.10">
    <property type="entry name" value="YwqG-like"/>
    <property type="match status" value="1"/>
</dbReference>
<proteinExistence type="predicted"/>
<dbReference type="RefSeq" id="WP_314512829.1">
    <property type="nucleotide sequence ID" value="NZ_JASJOU010000006.1"/>
</dbReference>
<dbReference type="Pfam" id="PF09234">
    <property type="entry name" value="DUF1963"/>
    <property type="match status" value="1"/>
</dbReference>
<sequence length="289" mass="34172">MEKQAFENFVCQNFKEKYQQVALQMIKPTIRLHTEVKSEAEIPIGYTKIGGYPDLPPEFEWPTSKYTNEPLWFVAQIKLEEVKDWDKEKMLPITGILYFFAIYDHGHVMYFDGDTTTLIRRSAPIESQLGKRNWLQRIFTREERKIFPACSVSIRTEYTLPYWPALYKALSGDYSKEEDVVLDIDNYFYDQELLLNEKEHISRHLLLGYATPIQSEYIESGPVTEVVDWNKLRNGDIAKINQWCLLFQLDSDDNTKMNWVDGGRIYFLIEKDKLAKRDFTNVYVTMECY</sequence>
<evidence type="ECO:0000313" key="1">
    <source>
        <dbReference type="EMBL" id="MDJ1502642.1"/>
    </source>
</evidence>
<comment type="caution">
    <text evidence="1">The sequence shown here is derived from an EMBL/GenBank/DDBJ whole genome shotgun (WGS) entry which is preliminary data.</text>
</comment>
<dbReference type="AlphaFoldDB" id="A0AAE3R8C0"/>
<reference evidence="1" key="1">
    <citation type="submission" date="2023-05" db="EMBL/GenBank/DDBJ databases">
        <authorList>
            <person name="Zhang X."/>
        </authorList>
    </citation>
    <scope>NUCLEOTIDE SEQUENCE</scope>
    <source>
        <strain evidence="1">BD1B2-1</strain>
    </source>
</reference>
<organism evidence="1 2">
    <name type="scientific">Xanthocytophaga agilis</name>
    <dbReference type="NCBI Taxonomy" id="3048010"/>
    <lineage>
        <taxon>Bacteria</taxon>
        <taxon>Pseudomonadati</taxon>
        <taxon>Bacteroidota</taxon>
        <taxon>Cytophagia</taxon>
        <taxon>Cytophagales</taxon>
        <taxon>Rhodocytophagaceae</taxon>
        <taxon>Xanthocytophaga</taxon>
    </lineage>
</organism>
<protein>
    <submittedName>
        <fullName evidence="1">YwqG family protein</fullName>
    </submittedName>
</protein>
<name>A0AAE3R8C0_9BACT</name>
<gene>
    <name evidence="1" type="ORF">QNI22_18385</name>
</gene>
<dbReference type="SUPFAM" id="SSF103032">
    <property type="entry name" value="Hypothetical protein YwqG"/>
    <property type="match status" value="1"/>
</dbReference>
<dbReference type="InterPro" id="IPR035948">
    <property type="entry name" value="YwqG-like_sf"/>
</dbReference>
<dbReference type="PANTHER" id="PTHR36436:SF6">
    <property type="entry name" value="SLL5081 PROTEIN"/>
    <property type="match status" value="1"/>
</dbReference>
<dbReference type="Proteomes" id="UP001232063">
    <property type="component" value="Unassembled WGS sequence"/>
</dbReference>
<dbReference type="EMBL" id="JASJOU010000006">
    <property type="protein sequence ID" value="MDJ1502642.1"/>
    <property type="molecule type" value="Genomic_DNA"/>
</dbReference>
<dbReference type="PANTHER" id="PTHR36436">
    <property type="entry name" value="SLL5081 PROTEIN"/>
    <property type="match status" value="1"/>
</dbReference>
<accession>A0AAE3R8C0</accession>